<gene>
    <name evidence="2" type="ORF">PLAM_mp0060</name>
</gene>
<feature type="domain" description="ASCH" evidence="1">
    <location>
        <begin position="4"/>
        <end position="89"/>
    </location>
</feature>
<proteinExistence type="predicted"/>
<name>A0A1J1JM15_PLAAG</name>
<accession>A0A1J1JM15</accession>
<evidence type="ECO:0000259" key="1">
    <source>
        <dbReference type="Pfam" id="PF04266"/>
    </source>
</evidence>
<dbReference type="AlphaFoldDB" id="A0A1J1JM15"/>
<dbReference type="InterPro" id="IPR015947">
    <property type="entry name" value="PUA-like_sf"/>
</dbReference>
<sequence length="147" mass="16884">MQALTIHEPWATLLVKGKKQFETREWQRNYRGLLAIHSGKQSVDIEDYPLGLSEILDDSKITQDNLNNNKGKIIAIATLKEIHLMTDKFINEQSELERLTGFWEPGLYAWELTDIKPITQPIPARGMPGLWTVPDDIYVQIQQQLGN</sequence>
<dbReference type="Pfam" id="PF04266">
    <property type="entry name" value="ASCH"/>
    <property type="match status" value="1"/>
</dbReference>
<reference evidence="2" key="1">
    <citation type="submission" date="2015-09" db="EMBL/GenBank/DDBJ databases">
        <authorList>
            <person name="Jackson K.R."/>
            <person name="Lunt B.L."/>
            <person name="Fisher J.N.B."/>
            <person name="Gardner A.V."/>
            <person name="Bailey M.E."/>
            <person name="Deus L.M."/>
            <person name="Earl A.S."/>
            <person name="Gibby P.D."/>
            <person name="Hartmann K.A."/>
            <person name="Liu J.E."/>
            <person name="Manci A.M."/>
            <person name="Nielsen D.A."/>
            <person name="Solomon M.B."/>
            <person name="Breakwell D.P."/>
            <person name="Burnett S.H."/>
            <person name="Grose J.H."/>
        </authorList>
    </citation>
    <scope>NUCLEOTIDE SEQUENCE</scope>
    <source>
        <strain evidence="2">7805</strain>
    </source>
</reference>
<organism evidence="2">
    <name type="scientific">Planktothrix agardhii</name>
    <name type="common">Oscillatoria agardhii</name>
    <dbReference type="NCBI Taxonomy" id="1160"/>
    <lineage>
        <taxon>Bacteria</taxon>
        <taxon>Bacillati</taxon>
        <taxon>Cyanobacteriota</taxon>
        <taxon>Cyanophyceae</taxon>
        <taxon>Oscillatoriophycideae</taxon>
        <taxon>Oscillatoriales</taxon>
        <taxon>Microcoleaceae</taxon>
        <taxon>Planktothrix</taxon>
    </lineage>
</organism>
<evidence type="ECO:0000313" key="2">
    <source>
        <dbReference type="EMBL" id="CUM62355.1"/>
    </source>
</evidence>
<dbReference type="Gene3D" id="2.30.130.30">
    <property type="entry name" value="Hypothetical protein"/>
    <property type="match status" value="1"/>
</dbReference>
<dbReference type="InterPro" id="IPR007374">
    <property type="entry name" value="ASCH_domain"/>
</dbReference>
<dbReference type="SUPFAM" id="SSF88697">
    <property type="entry name" value="PUA domain-like"/>
    <property type="match status" value="1"/>
</dbReference>
<protein>
    <recommendedName>
        <fullName evidence="1">ASCH domain-containing protein</fullName>
    </recommendedName>
</protein>
<dbReference type="EMBL" id="LO018305">
    <property type="protein sequence ID" value="CUM62355.1"/>
    <property type="molecule type" value="Genomic_DNA"/>
</dbReference>
<dbReference type="RefSeq" id="WP_254034931.1">
    <property type="nucleotide sequence ID" value="NZ_LR882951.1"/>
</dbReference>